<dbReference type="Pfam" id="PF00589">
    <property type="entry name" value="Phage_integrase"/>
    <property type="match status" value="1"/>
</dbReference>
<dbReference type="InterPro" id="IPR050808">
    <property type="entry name" value="Phage_Integrase"/>
</dbReference>
<proteinExistence type="inferred from homology"/>
<name>A0A4U8TFQ0_9HELI</name>
<dbReference type="InterPro" id="IPR002104">
    <property type="entry name" value="Integrase_catalytic"/>
</dbReference>
<dbReference type="PROSITE" id="PS51898">
    <property type="entry name" value="TYR_RECOMBINASE"/>
    <property type="match status" value="1"/>
</dbReference>
<keyword evidence="2" id="KW-0229">DNA integration</keyword>
<evidence type="ECO:0000259" key="4">
    <source>
        <dbReference type="PROSITE" id="PS51898"/>
    </source>
</evidence>
<evidence type="ECO:0000313" key="6">
    <source>
        <dbReference type="Proteomes" id="UP000029861"/>
    </source>
</evidence>
<dbReference type="SUPFAM" id="SSF56349">
    <property type="entry name" value="DNA breaking-rejoining enzymes"/>
    <property type="match status" value="1"/>
</dbReference>
<dbReference type="GO" id="GO:0015074">
    <property type="term" value="P:DNA integration"/>
    <property type="evidence" value="ECO:0007669"/>
    <property type="project" value="UniProtKB-KW"/>
</dbReference>
<dbReference type="GO" id="GO:0003677">
    <property type="term" value="F:DNA binding"/>
    <property type="evidence" value="ECO:0007669"/>
    <property type="project" value="InterPro"/>
</dbReference>
<dbReference type="PANTHER" id="PTHR30629:SF2">
    <property type="entry name" value="PROPHAGE INTEGRASE INTS-RELATED"/>
    <property type="match status" value="1"/>
</dbReference>
<sequence>MYSICKRIFNYAIALDYIMYSVCDRIKYNILFKKYDVKHHETIHKQELKEVLITLHKAFNNINSAYNRLYKKLDYNLIPLMYKFNIYVPLRVKNIINLEWSEVDFNNKMLIIPASKMKRGKEFKLPLNTQALAILEFMYKQKLDKYVFSLALSDAFRYKRALYNALCEYKELKDNGKCYHGVVSDLCNKYLLDRTLRTHFYNIDKHIARLNETLKKGLNKTIHYIRYSTYLNTINIPNSHRLRSLFSSTLYDLTPLHKLDFTIIEMCLSHAIGNQVIQSYNHSERMQERRELMDFWGNYIDSLVHVSEIKKASNSQDLFVINPNDRLGF</sequence>
<dbReference type="AlphaFoldDB" id="A0A4U8TFQ0"/>
<dbReference type="PANTHER" id="PTHR30629">
    <property type="entry name" value="PROPHAGE INTEGRASE"/>
    <property type="match status" value="1"/>
</dbReference>
<dbReference type="STRING" id="50960.LS81_05970"/>
<dbReference type="EMBL" id="JRPK02000006">
    <property type="protein sequence ID" value="TLD98926.1"/>
    <property type="molecule type" value="Genomic_DNA"/>
</dbReference>
<gene>
    <name evidence="5" type="ORF">LS80_002690</name>
</gene>
<dbReference type="GO" id="GO:0006310">
    <property type="term" value="P:DNA recombination"/>
    <property type="evidence" value="ECO:0007669"/>
    <property type="project" value="UniProtKB-KW"/>
</dbReference>
<evidence type="ECO:0000256" key="1">
    <source>
        <dbReference type="ARBA" id="ARBA00008857"/>
    </source>
</evidence>
<evidence type="ECO:0000313" key="5">
    <source>
        <dbReference type="EMBL" id="TLD98926.1"/>
    </source>
</evidence>
<evidence type="ECO:0000256" key="2">
    <source>
        <dbReference type="ARBA" id="ARBA00022908"/>
    </source>
</evidence>
<protein>
    <recommendedName>
        <fullName evidence="4">Tyr recombinase domain-containing protein</fullName>
    </recommendedName>
</protein>
<comment type="caution">
    <text evidence="5">The sequence shown here is derived from an EMBL/GenBank/DDBJ whole genome shotgun (WGS) entry which is preliminary data.</text>
</comment>
<dbReference type="InterPro" id="IPR011010">
    <property type="entry name" value="DNA_brk_join_enz"/>
</dbReference>
<dbReference type="Gene3D" id="1.10.443.10">
    <property type="entry name" value="Intergrase catalytic core"/>
    <property type="match status" value="1"/>
</dbReference>
<accession>A0A4U8TFQ0</accession>
<evidence type="ECO:0000256" key="3">
    <source>
        <dbReference type="ARBA" id="ARBA00023172"/>
    </source>
</evidence>
<reference evidence="5 6" key="1">
    <citation type="journal article" date="2014" name="Genome Announc.">
        <title>Draft genome sequences of eight enterohepatic helicobacter species isolated from both laboratory and wild rodents.</title>
        <authorList>
            <person name="Sheh A."/>
            <person name="Shen Z."/>
            <person name="Fox J.G."/>
        </authorList>
    </citation>
    <scope>NUCLEOTIDE SEQUENCE [LARGE SCALE GENOMIC DNA]</scope>
    <source>
        <strain evidence="5 6">ATCC 49310</strain>
    </source>
</reference>
<dbReference type="InterPro" id="IPR013762">
    <property type="entry name" value="Integrase-like_cat_sf"/>
</dbReference>
<feature type="domain" description="Tyr recombinase" evidence="4">
    <location>
        <begin position="54"/>
        <end position="294"/>
    </location>
</feature>
<keyword evidence="3" id="KW-0233">DNA recombination</keyword>
<organism evidence="5 6">
    <name type="scientific">Helicobacter trogontum</name>
    <dbReference type="NCBI Taxonomy" id="50960"/>
    <lineage>
        <taxon>Bacteria</taxon>
        <taxon>Pseudomonadati</taxon>
        <taxon>Campylobacterota</taxon>
        <taxon>Epsilonproteobacteria</taxon>
        <taxon>Campylobacterales</taxon>
        <taxon>Helicobacteraceae</taxon>
        <taxon>Helicobacter</taxon>
    </lineage>
</organism>
<dbReference type="Proteomes" id="UP000029861">
    <property type="component" value="Unassembled WGS sequence"/>
</dbReference>
<comment type="similarity">
    <text evidence="1">Belongs to the 'phage' integrase family.</text>
</comment>